<evidence type="ECO:0000256" key="1">
    <source>
        <dbReference type="SAM" id="MobiDB-lite"/>
    </source>
</evidence>
<dbReference type="Proteomes" id="UP000694844">
    <property type="component" value="Chromosome 7"/>
</dbReference>
<dbReference type="InterPro" id="IPR055577">
    <property type="entry name" value="DUF7153"/>
</dbReference>
<dbReference type="PANTHER" id="PTHR22198">
    <property type="entry name" value="FERM DOMAIN-CONTAINING PROTEIN"/>
    <property type="match status" value="1"/>
</dbReference>
<sequence>MFKPGSNFMPVKKISVKSGNRRPNRTPTNHVLRGNSSKSLERNAPFSHVDYSVFFSGIKDFKRPTEQKNHVQSEVLRVHNHKFSIDVLGSRILQPEFYDEIECIVRDGVKQLPRTPISKDSLYFLTSFHALERTPSMEEMWSTWSGAKFILWNCPRVLNLRRITFLKATMRPRTSPT</sequence>
<evidence type="ECO:0000313" key="4">
    <source>
        <dbReference type="RefSeq" id="XP_022290910.1"/>
    </source>
</evidence>
<name>A0A8B8AIA8_CRAVI</name>
<organism evidence="3 4">
    <name type="scientific">Crassostrea virginica</name>
    <name type="common">Eastern oyster</name>
    <dbReference type="NCBI Taxonomy" id="6565"/>
    <lineage>
        <taxon>Eukaryota</taxon>
        <taxon>Metazoa</taxon>
        <taxon>Spiralia</taxon>
        <taxon>Lophotrochozoa</taxon>
        <taxon>Mollusca</taxon>
        <taxon>Bivalvia</taxon>
        <taxon>Autobranchia</taxon>
        <taxon>Pteriomorphia</taxon>
        <taxon>Ostreida</taxon>
        <taxon>Ostreoidea</taxon>
        <taxon>Ostreidae</taxon>
        <taxon>Crassostrea</taxon>
    </lineage>
</organism>
<feature type="compositionally biased region" description="Polar residues" evidence="1">
    <location>
        <begin position="25"/>
        <end position="37"/>
    </location>
</feature>
<dbReference type="Pfam" id="PF23672">
    <property type="entry name" value="DUF7153"/>
    <property type="match status" value="1"/>
</dbReference>
<feature type="region of interest" description="Disordered" evidence="1">
    <location>
        <begin position="1"/>
        <end position="37"/>
    </location>
</feature>
<evidence type="ECO:0000313" key="3">
    <source>
        <dbReference type="Proteomes" id="UP000694844"/>
    </source>
</evidence>
<feature type="domain" description="DUF7153" evidence="2">
    <location>
        <begin position="33"/>
        <end position="170"/>
    </location>
</feature>
<gene>
    <name evidence="4" type="primary">LOC111102454</name>
</gene>
<reference evidence="4" key="1">
    <citation type="submission" date="2025-08" db="UniProtKB">
        <authorList>
            <consortium name="RefSeq"/>
        </authorList>
    </citation>
    <scope>IDENTIFICATION</scope>
    <source>
        <tissue evidence="4">Whole sample</tissue>
    </source>
</reference>
<proteinExistence type="predicted"/>
<evidence type="ECO:0000259" key="2">
    <source>
        <dbReference type="Pfam" id="PF23672"/>
    </source>
</evidence>
<dbReference type="PANTHER" id="PTHR22198:SF1">
    <property type="entry name" value="FERM DOMAIN-CONTAINING PROTEIN"/>
    <property type="match status" value="1"/>
</dbReference>
<dbReference type="OrthoDB" id="6060890at2759"/>
<protein>
    <submittedName>
        <fullName evidence="4">Uncharacterized protein LOC111102454 isoform X1</fullName>
    </submittedName>
</protein>
<keyword evidence="3" id="KW-1185">Reference proteome</keyword>
<dbReference type="AlphaFoldDB" id="A0A8B8AIA8"/>
<dbReference type="GeneID" id="111102454"/>
<dbReference type="KEGG" id="cvn:111102454"/>
<dbReference type="RefSeq" id="XP_022290910.1">
    <property type="nucleotide sequence ID" value="XM_022435202.1"/>
</dbReference>
<accession>A0A8B8AIA8</accession>